<dbReference type="EMBL" id="MCSI01000119">
    <property type="protein sequence ID" value="PME63599.1"/>
    <property type="molecule type" value="Genomic_DNA"/>
</dbReference>
<gene>
    <name evidence="2" type="ORF">BCV30_08535</name>
</gene>
<organism evidence="2 3">
    <name type="scientific">Vibrio lentus</name>
    <dbReference type="NCBI Taxonomy" id="136468"/>
    <lineage>
        <taxon>Bacteria</taxon>
        <taxon>Pseudomonadati</taxon>
        <taxon>Pseudomonadota</taxon>
        <taxon>Gammaproteobacteria</taxon>
        <taxon>Vibrionales</taxon>
        <taxon>Vibrionaceae</taxon>
        <taxon>Vibrio</taxon>
    </lineage>
</organism>
<keyword evidence="1" id="KW-0812">Transmembrane</keyword>
<proteinExistence type="predicted"/>
<reference evidence="3" key="1">
    <citation type="submission" date="2016-07" db="EMBL/GenBank/DDBJ databases">
        <title>Nontailed viruses are major unrecognized killers of bacteria in the ocean.</title>
        <authorList>
            <person name="Kauffman K."/>
            <person name="Hussain F."/>
            <person name="Yang J."/>
            <person name="Arevalo P."/>
            <person name="Brown J."/>
            <person name="Cutler M."/>
            <person name="Kelly L."/>
            <person name="Polz M.F."/>
        </authorList>
    </citation>
    <scope>NUCLEOTIDE SEQUENCE [LARGE SCALE GENOMIC DNA]</scope>
    <source>
        <strain evidence="3">10N.286.55.C1</strain>
    </source>
</reference>
<evidence type="ECO:0000313" key="2">
    <source>
        <dbReference type="EMBL" id="PME63599.1"/>
    </source>
</evidence>
<protein>
    <submittedName>
        <fullName evidence="2">Uncharacterized protein</fullName>
    </submittedName>
</protein>
<name>A0A2N7BUI6_9VIBR</name>
<dbReference type="AlphaFoldDB" id="A0A2N7BUI6"/>
<keyword evidence="1" id="KW-0472">Membrane</keyword>
<accession>A0A2N7BUI6</accession>
<dbReference type="Pfam" id="PF19942">
    <property type="entry name" value="DUF6404"/>
    <property type="match status" value="1"/>
</dbReference>
<dbReference type="InterPro" id="IPR045644">
    <property type="entry name" value="DUF6404"/>
</dbReference>
<evidence type="ECO:0000256" key="1">
    <source>
        <dbReference type="SAM" id="Phobius"/>
    </source>
</evidence>
<comment type="caution">
    <text evidence="2">The sequence shown here is derived from an EMBL/GenBank/DDBJ whole genome shotgun (WGS) entry which is preliminary data.</text>
</comment>
<evidence type="ECO:0000313" key="3">
    <source>
        <dbReference type="Proteomes" id="UP000235778"/>
    </source>
</evidence>
<feature type="transmembrane region" description="Helical" evidence="1">
    <location>
        <begin position="81"/>
        <end position="102"/>
    </location>
</feature>
<keyword evidence="1" id="KW-1133">Transmembrane helix</keyword>
<feature type="transmembrane region" description="Helical" evidence="1">
    <location>
        <begin position="51"/>
        <end position="69"/>
    </location>
</feature>
<dbReference type="Proteomes" id="UP000235778">
    <property type="component" value="Unassembled WGS sequence"/>
</dbReference>
<dbReference type="RefSeq" id="WP_102268194.1">
    <property type="nucleotide sequence ID" value="NZ_MCSH01000141.1"/>
</dbReference>
<sequence>MSYGRKLERALQQLQAAKISKWNYNAPLHQWLRKAGIKLRPPYYVPFLRNVVVRFVEFFAFFLPFTSLLSISREVVTFSNLLYESFIAGAFYAVFMSAYYLWTYRKCELTSWEEL</sequence>